<sequence>MRDRTTGGADRAQLILVGALALAVTLVGIALVLNSAIFAENLATRSNQGEAGQVDSFEQAASQGGAGSVAYLNTNNSSHSTYGDLEDDFRTTIGAWSGLQIRDRARRGQYVDAEYVEGSMVNGTRVIQDDGGEFTPRESPILDDVVDLVTDSSWALTPQASDIRDFTMTVRRDGIGDGTTVYAEGNVPTFLGKLTTSTSLSADDPRPFTVVYDVTDDGSYNHAVAVYRPADTDGDPNDVKFTYYNTSTGSTTTCEIDDAPATFDVDVSGAAVEGGEGACEAVFDFQSEMADPSQLIFVESEAIEGGYQFIAAGTKGEFRNDYDNNLLDSFGSYDFESYYYRHSDGHGQSYTEASPYVEPAIYSAEVGLNYRSSSVGYNTTVRVAPNEPE</sequence>
<keyword evidence="3" id="KW-1185">Reference proteome</keyword>
<evidence type="ECO:0000313" key="3">
    <source>
        <dbReference type="Proteomes" id="UP000319894"/>
    </source>
</evidence>
<accession>A0A554MXG2</accession>
<evidence type="ECO:0000256" key="1">
    <source>
        <dbReference type="SAM" id="Phobius"/>
    </source>
</evidence>
<feature type="transmembrane region" description="Helical" evidence="1">
    <location>
        <begin position="12"/>
        <end position="38"/>
    </location>
</feature>
<keyword evidence="1" id="KW-0472">Membrane</keyword>
<gene>
    <name evidence="2" type="ORF">DP107_14310</name>
</gene>
<protein>
    <submittedName>
        <fullName evidence="2">Uncharacterized protein</fullName>
    </submittedName>
</protein>
<comment type="caution">
    <text evidence="2">The sequence shown here is derived from an EMBL/GenBank/DDBJ whole genome shotgun (WGS) entry which is preliminary data.</text>
</comment>
<keyword evidence="1" id="KW-1133">Transmembrane helix</keyword>
<evidence type="ECO:0000313" key="2">
    <source>
        <dbReference type="EMBL" id="TSD09822.1"/>
    </source>
</evidence>
<proteinExistence type="predicted"/>
<dbReference type="Proteomes" id="UP000319894">
    <property type="component" value="Unassembled WGS sequence"/>
</dbReference>
<dbReference type="OrthoDB" id="242246at2157"/>
<dbReference type="AlphaFoldDB" id="A0A554MXG2"/>
<keyword evidence="1" id="KW-0812">Transmembrane</keyword>
<dbReference type="Pfam" id="PF23922">
    <property type="entry name" value="DUF7261"/>
    <property type="match status" value="1"/>
</dbReference>
<dbReference type="RefSeq" id="WP_144262828.1">
    <property type="nucleotide sequence ID" value="NZ_QMDX01000010.1"/>
</dbReference>
<dbReference type="EMBL" id="QMDX01000010">
    <property type="protein sequence ID" value="TSD09822.1"/>
    <property type="molecule type" value="Genomic_DNA"/>
</dbReference>
<reference evidence="2 3" key="1">
    <citation type="submission" date="2018-06" db="EMBL/GenBank/DDBJ databases">
        <title>Natronomonas sp. F16-60 a new haloarchaeon isolated from a solar saltern of Isla Cristina, Huelva, Spain.</title>
        <authorList>
            <person name="Duran-Viseras A."/>
            <person name="Sanchez-Porro C."/>
            <person name="Ventosa A."/>
        </authorList>
    </citation>
    <scope>NUCLEOTIDE SEQUENCE [LARGE SCALE GENOMIC DNA]</scope>
    <source>
        <strain evidence="2 3">F16-60</strain>
    </source>
</reference>
<dbReference type="InterPro" id="IPR055685">
    <property type="entry name" value="DUF7261"/>
</dbReference>
<name>A0A554MXG2_9EURY</name>
<organism evidence="2 3">
    <name type="scientific">Haloglomus irregulare</name>
    <dbReference type="NCBI Taxonomy" id="2234134"/>
    <lineage>
        <taxon>Archaea</taxon>
        <taxon>Methanobacteriati</taxon>
        <taxon>Methanobacteriota</taxon>
        <taxon>Stenosarchaea group</taxon>
        <taxon>Halobacteria</taxon>
        <taxon>Halobacteriales</taxon>
        <taxon>Natronomonadaceae</taxon>
        <taxon>Haloglomus</taxon>
    </lineage>
</organism>
<dbReference type="InParanoid" id="A0A554MXG2"/>